<dbReference type="AlphaFoldDB" id="A0AAD8KTG3"/>
<name>A0AAD8KTG3_TARER</name>
<sequence>MFLIGFDHRLFVRLDISNRLDNLWFDWLVFLYFDDFKLLTVFSYINLNSAKTCSHLYKLTSLIKIGAILARTWLRRVAIIQA</sequence>
<dbReference type="EMBL" id="JAUHHV010000003">
    <property type="protein sequence ID" value="KAK1429239.1"/>
    <property type="molecule type" value="Genomic_DNA"/>
</dbReference>
<evidence type="ECO:0000313" key="2">
    <source>
        <dbReference type="Proteomes" id="UP001229421"/>
    </source>
</evidence>
<protein>
    <submittedName>
        <fullName evidence="1">Uncharacterized protein</fullName>
    </submittedName>
</protein>
<reference evidence="1" key="1">
    <citation type="journal article" date="2023" name="bioRxiv">
        <title>Improved chromosome-level genome assembly for marigold (Tagetes erecta).</title>
        <authorList>
            <person name="Jiang F."/>
            <person name="Yuan L."/>
            <person name="Wang S."/>
            <person name="Wang H."/>
            <person name="Xu D."/>
            <person name="Wang A."/>
            <person name="Fan W."/>
        </authorList>
    </citation>
    <scope>NUCLEOTIDE SEQUENCE</scope>
    <source>
        <strain evidence="1">WSJ</strain>
        <tissue evidence="1">Leaf</tissue>
    </source>
</reference>
<gene>
    <name evidence="1" type="ORF">QVD17_11445</name>
</gene>
<keyword evidence="2" id="KW-1185">Reference proteome</keyword>
<dbReference type="Proteomes" id="UP001229421">
    <property type="component" value="Unassembled WGS sequence"/>
</dbReference>
<accession>A0AAD8KTG3</accession>
<comment type="caution">
    <text evidence="1">The sequence shown here is derived from an EMBL/GenBank/DDBJ whole genome shotgun (WGS) entry which is preliminary data.</text>
</comment>
<evidence type="ECO:0000313" key="1">
    <source>
        <dbReference type="EMBL" id="KAK1429239.1"/>
    </source>
</evidence>
<organism evidence="1 2">
    <name type="scientific">Tagetes erecta</name>
    <name type="common">African marigold</name>
    <dbReference type="NCBI Taxonomy" id="13708"/>
    <lineage>
        <taxon>Eukaryota</taxon>
        <taxon>Viridiplantae</taxon>
        <taxon>Streptophyta</taxon>
        <taxon>Embryophyta</taxon>
        <taxon>Tracheophyta</taxon>
        <taxon>Spermatophyta</taxon>
        <taxon>Magnoliopsida</taxon>
        <taxon>eudicotyledons</taxon>
        <taxon>Gunneridae</taxon>
        <taxon>Pentapetalae</taxon>
        <taxon>asterids</taxon>
        <taxon>campanulids</taxon>
        <taxon>Asterales</taxon>
        <taxon>Asteraceae</taxon>
        <taxon>Asteroideae</taxon>
        <taxon>Heliantheae alliance</taxon>
        <taxon>Tageteae</taxon>
        <taxon>Tagetes</taxon>
    </lineage>
</organism>
<proteinExistence type="predicted"/>